<comment type="caution">
    <text evidence="5">The sequence shown here is derived from an EMBL/GenBank/DDBJ whole genome shotgun (WGS) entry which is preliminary data.</text>
</comment>
<sequence>MSYELPSHLSAVLASMSASYLLEAVPSSPKVDIQTFLRTERENVLLNVLASSQDSIFREIEIKSTRSLQTWWTQEASGILSALAGSSALVDTDALYSSVVDKASARQTDKFPEGGSDRSRDELCYSRQLSQYLESSFIGSFPFGTYARSDRRDSLLTCFANLYGTNGQNISSSTAKLHPPVHSDLTEIWDLFRQFGDCCLQQGITHEFSTTRSLELRASESLQRRLVLCSLTHLESEFIGFLNLTVSNHARLAKLGGLPGTRAIVRAYLNIYLPSANDSSSINSSIPQFPDDSGVEFEVGSYF</sequence>
<dbReference type="Proteomes" id="UP000728185">
    <property type="component" value="Unassembled WGS sequence"/>
</dbReference>
<reference evidence="5" key="1">
    <citation type="submission" date="2019-05" db="EMBL/GenBank/DDBJ databases">
        <title>Annotation for the trematode Fasciolopsis buski.</title>
        <authorList>
            <person name="Choi Y.-J."/>
        </authorList>
    </citation>
    <scope>NUCLEOTIDE SEQUENCE</scope>
    <source>
        <strain evidence="5">HT</strain>
        <tissue evidence="5">Whole worm</tissue>
    </source>
</reference>
<dbReference type="GO" id="GO:0005643">
    <property type="term" value="C:nuclear pore"/>
    <property type="evidence" value="ECO:0007669"/>
    <property type="project" value="UniProtKB-SubCell"/>
</dbReference>
<dbReference type="GO" id="GO:0017056">
    <property type="term" value="F:structural constituent of nuclear pore"/>
    <property type="evidence" value="ECO:0007669"/>
    <property type="project" value="InterPro"/>
</dbReference>
<dbReference type="PANTHER" id="PTHR11225:SF4">
    <property type="entry name" value="NUCLEAR PORE COMPLEX PROTEIN NUP93"/>
    <property type="match status" value="1"/>
</dbReference>
<evidence type="ECO:0000313" key="6">
    <source>
        <dbReference type="Proteomes" id="UP000728185"/>
    </source>
</evidence>
<evidence type="ECO:0000256" key="4">
    <source>
        <dbReference type="ARBA" id="ARBA00023242"/>
    </source>
</evidence>
<keyword evidence="3" id="KW-0811">Translocation</keyword>
<evidence type="ECO:0000313" key="5">
    <source>
        <dbReference type="EMBL" id="KAA0183542.1"/>
    </source>
</evidence>
<keyword evidence="4" id="KW-0539">Nucleus</keyword>
<evidence type="ECO:0000256" key="2">
    <source>
        <dbReference type="ARBA" id="ARBA00010186"/>
    </source>
</evidence>
<keyword evidence="3" id="KW-0653">Protein transport</keyword>
<keyword evidence="3" id="KW-0509">mRNA transport</keyword>
<dbReference type="GO" id="GO:0016973">
    <property type="term" value="P:poly(A)+ mRNA export from nucleus"/>
    <property type="evidence" value="ECO:0007669"/>
    <property type="project" value="TreeGrafter"/>
</dbReference>
<dbReference type="OrthoDB" id="1918363at2759"/>
<protein>
    <submittedName>
        <fullName evidence="5">Putative nuclear pore complex protein nup93 (Nucleoporin nup93) (Dead eye protein)</fullName>
    </submittedName>
</protein>
<dbReference type="InterPro" id="IPR007231">
    <property type="entry name" value="Nucleoporin_int_Nup93/Nic96"/>
</dbReference>
<keyword evidence="3" id="KW-0813">Transport</keyword>
<evidence type="ECO:0000256" key="3">
    <source>
        <dbReference type="ARBA" id="ARBA00023132"/>
    </source>
</evidence>
<name>A0A8E0RIP7_9TREM</name>
<dbReference type="PANTHER" id="PTHR11225">
    <property type="entry name" value="NUCLEAR PORE COMPLEX PROTEIN NUP93 NUCLEOPORIN NUP93 DEAD EYE PROTEIN"/>
    <property type="match status" value="1"/>
</dbReference>
<accession>A0A8E0RIP7</accession>
<dbReference type="AlphaFoldDB" id="A0A8E0RIP7"/>
<gene>
    <name evidence="5" type="ORF">FBUS_05848</name>
</gene>
<dbReference type="EMBL" id="LUCM01011724">
    <property type="protein sequence ID" value="KAA0183542.1"/>
    <property type="molecule type" value="Genomic_DNA"/>
</dbReference>
<comment type="subcellular location">
    <subcellularLocation>
        <location evidence="1">Nucleus</location>
        <location evidence="1">Nuclear pore complex</location>
    </subcellularLocation>
</comment>
<organism evidence="5 6">
    <name type="scientific">Fasciolopsis buskii</name>
    <dbReference type="NCBI Taxonomy" id="27845"/>
    <lineage>
        <taxon>Eukaryota</taxon>
        <taxon>Metazoa</taxon>
        <taxon>Spiralia</taxon>
        <taxon>Lophotrochozoa</taxon>
        <taxon>Platyhelminthes</taxon>
        <taxon>Trematoda</taxon>
        <taxon>Digenea</taxon>
        <taxon>Plagiorchiida</taxon>
        <taxon>Echinostomata</taxon>
        <taxon>Echinostomatoidea</taxon>
        <taxon>Fasciolidae</taxon>
        <taxon>Fasciolopsis</taxon>
    </lineage>
</organism>
<comment type="similarity">
    <text evidence="2">Belongs to the nucleoporin interacting component (NIC) family.</text>
</comment>
<proteinExistence type="inferred from homology"/>
<evidence type="ECO:0000256" key="1">
    <source>
        <dbReference type="ARBA" id="ARBA00004567"/>
    </source>
</evidence>
<keyword evidence="6" id="KW-1185">Reference proteome</keyword>
<keyword evidence="3" id="KW-0906">Nuclear pore complex</keyword>
<dbReference type="GO" id="GO:0006606">
    <property type="term" value="P:protein import into nucleus"/>
    <property type="evidence" value="ECO:0007669"/>
    <property type="project" value="TreeGrafter"/>
</dbReference>